<dbReference type="EMBL" id="CP033169">
    <property type="protein sequence ID" value="AYO29498.1"/>
    <property type="molecule type" value="Genomic_DNA"/>
</dbReference>
<keyword evidence="2" id="KW-0378">Hydrolase</keyword>
<dbReference type="RefSeq" id="WP_122013916.1">
    <property type="nucleotide sequence ID" value="NZ_CP033169.1"/>
</dbReference>
<dbReference type="SUPFAM" id="SSF55811">
    <property type="entry name" value="Nudix"/>
    <property type="match status" value="1"/>
</dbReference>
<dbReference type="KEGG" id="bacg:D2962_01740"/>
<keyword evidence="3" id="KW-1185">Reference proteome</keyword>
<organism evidence="2 3">
    <name type="scientific">Biomaibacter acetigenes</name>
    <dbReference type="NCBI Taxonomy" id="2316383"/>
    <lineage>
        <taxon>Bacteria</taxon>
        <taxon>Bacillati</taxon>
        <taxon>Bacillota</taxon>
        <taxon>Clostridia</taxon>
        <taxon>Thermosediminibacterales</taxon>
        <taxon>Tepidanaerobacteraceae</taxon>
        <taxon>Biomaibacter</taxon>
    </lineage>
</organism>
<dbReference type="CDD" id="cd03673">
    <property type="entry name" value="NUDIX_Ap6A_hydrolase"/>
    <property type="match status" value="1"/>
</dbReference>
<feature type="domain" description="Nudix hydrolase" evidence="1">
    <location>
        <begin position="2"/>
        <end position="130"/>
    </location>
</feature>
<dbReference type="AlphaFoldDB" id="A0A3G2R311"/>
<evidence type="ECO:0000313" key="2">
    <source>
        <dbReference type="EMBL" id="AYO29498.1"/>
    </source>
</evidence>
<dbReference type="GO" id="GO:0016787">
    <property type="term" value="F:hydrolase activity"/>
    <property type="evidence" value="ECO:0007669"/>
    <property type="project" value="UniProtKB-KW"/>
</dbReference>
<dbReference type="Gene3D" id="3.90.79.10">
    <property type="entry name" value="Nucleoside Triphosphate Pyrophosphohydrolase"/>
    <property type="match status" value="1"/>
</dbReference>
<protein>
    <submittedName>
        <fullName evidence="2">NUDIX hydrolase</fullName>
    </submittedName>
</protein>
<accession>A0A3G2R311</accession>
<gene>
    <name evidence="2" type="ORF">D2962_01740</name>
</gene>
<dbReference type="PROSITE" id="PS51462">
    <property type="entry name" value="NUDIX"/>
    <property type="match status" value="1"/>
</dbReference>
<sequence length="144" mass="16399">MLTRICAGGVVFSGDKVLIIKNEKGEWVLPKGIIRPGKLAQEVAIDRVKVEAGVNAKIISCVGETCYEFYSYTRQRPVCNQITWFLMETLNDNCAPNFELGFSEGGFYPMEEALQKVTYSQDKSLVRLSYKKYHEFKEKDEVLV</sequence>
<proteinExistence type="predicted"/>
<dbReference type="Pfam" id="PF00293">
    <property type="entry name" value="NUDIX"/>
    <property type="match status" value="1"/>
</dbReference>
<dbReference type="InterPro" id="IPR000086">
    <property type="entry name" value="NUDIX_hydrolase_dom"/>
</dbReference>
<name>A0A3G2R311_9FIRM</name>
<dbReference type="InterPro" id="IPR015797">
    <property type="entry name" value="NUDIX_hydrolase-like_dom_sf"/>
</dbReference>
<reference evidence="2 3" key="1">
    <citation type="submission" date="2018-10" db="EMBL/GenBank/DDBJ databases">
        <authorList>
            <person name="Zhang X."/>
        </authorList>
    </citation>
    <scope>NUCLEOTIDE SEQUENCE [LARGE SCALE GENOMIC DNA]</scope>
    <source>
        <strain evidence="2 3">SK-G1</strain>
    </source>
</reference>
<evidence type="ECO:0000259" key="1">
    <source>
        <dbReference type="PROSITE" id="PS51462"/>
    </source>
</evidence>
<dbReference type="Proteomes" id="UP000280960">
    <property type="component" value="Chromosome"/>
</dbReference>
<evidence type="ECO:0000313" key="3">
    <source>
        <dbReference type="Proteomes" id="UP000280960"/>
    </source>
</evidence>